<protein>
    <recommendedName>
        <fullName evidence="3">Ribosomal protein S3</fullName>
    </recommendedName>
</protein>
<evidence type="ECO:0000313" key="2">
    <source>
        <dbReference type="Proteomes" id="UP001150062"/>
    </source>
</evidence>
<comment type="caution">
    <text evidence="1">The sequence shown here is derived from an EMBL/GenBank/DDBJ whole genome shotgun (WGS) entry which is preliminary data.</text>
</comment>
<accession>A0ABQ8XRI2</accession>
<gene>
    <name evidence="1" type="ORF">M0813_03855</name>
</gene>
<evidence type="ECO:0000313" key="1">
    <source>
        <dbReference type="EMBL" id="KAJ6235171.1"/>
    </source>
</evidence>
<reference evidence="1" key="1">
    <citation type="submission" date="2022-08" db="EMBL/GenBank/DDBJ databases">
        <title>Novel sulfate-reducing endosymbionts in the free-living metamonad Anaeramoeba.</title>
        <authorList>
            <person name="Jerlstrom-Hultqvist J."/>
            <person name="Cepicka I."/>
            <person name="Gallot-Lavallee L."/>
            <person name="Salas-Leiva D."/>
            <person name="Curtis B.A."/>
            <person name="Zahonova K."/>
            <person name="Pipaliya S."/>
            <person name="Dacks J."/>
            <person name="Roger A.J."/>
        </authorList>
    </citation>
    <scope>NUCLEOTIDE SEQUENCE</scope>
    <source>
        <strain evidence="1">Schooner1</strain>
    </source>
</reference>
<sequence>MTSQKQILTVSRTPRPLRIKSRAKIGSRIRSEMKKEHLEAFYSFRDYEQRILESLKTCKNKKRLEILNRHFPELVVIEKNRYGKPTHIKISGKILGAIYVALRSGSSSVRKSISTYIKTFGLCVTKNPGKVCNCLSLEFKQPVNIISNPQKLSNVQTKKKKRRITKFRIKSPIQTIKGQKNCDRKGKNKHTHTQTNTITSTKQNLNKDLNVKQEIINKKENFISQANVSQEVNRKRNPSLNNLPSNFIEKKRKYTIESSLQHDHHRFKQKYFQNENCFMNKNVTNYKCLESPKINEDWGRVQIAEIILKLKTPRNSIC</sequence>
<dbReference type="EMBL" id="JAOAOG010000264">
    <property type="protein sequence ID" value="KAJ6235171.1"/>
    <property type="molecule type" value="Genomic_DNA"/>
</dbReference>
<organism evidence="1 2">
    <name type="scientific">Anaeramoeba flamelloides</name>
    <dbReference type="NCBI Taxonomy" id="1746091"/>
    <lineage>
        <taxon>Eukaryota</taxon>
        <taxon>Metamonada</taxon>
        <taxon>Anaeramoebidae</taxon>
        <taxon>Anaeramoeba</taxon>
    </lineage>
</organism>
<keyword evidence="2" id="KW-1185">Reference proteome</keyword>
<name>A0ABQ8XRI2_9EUKA</name>
<evidence type="ECO:0008006" key="3">
    <source>
        <dbReference type="Google" id="ProtNLM"/>
    </source>
</evidence>
<dbReference type="Proteomes" id="UP001150062">
    <property type="component" value="Unassembled WGS sequence"/>
</dbReference>
<proteinExistence type="predicted"/>